<dbReference type="PANTHER" id="PTHR42842">
    <property type="entry name" value="FAD/NAD(P)-BINDING OXIDOREDUCTASE"/>
    <property type="match status" value="1"/>
</dbReference>
<dbReference type="AlphaFoldDB" id="A0A4Y1RW90"/>
<dbReference type="InterPro" id="IPR036188">
    <property type="entry name" value="FAD/NAD-bd_sf"/>
</dbReference>
<dbReference type="PIRSF" id="PIRSF038984">
    <property type="entry name" value="FAD_binding_protein"/>
    <property type="match status" value="1"/>
</dbReference>
<sequence length="619" mass="68405">MSILSAKRTGKQRYPSEKKELKLKHQEIVGEVKNKFAGIWRLSKLGVPVHKDPGKDFLGVAEGLLEQIAKVLEFPVASMLPTEAFTVVRKSFDARKRLKEPKFVYVVEMDVNKLLSLEPRAWDFISELQPKVGLVEHMPEANKSGDLISIIHGFENVHQGTVSRESAHNMNNGSKDYTHIRRLENQKLQWWVVDHQDVTLIERGQPVEQRGRDIGALVVRRILQTESNFCFGEGGAGTWSDGKLVTRIGRNSGSVLAVMETLVHFGAPEGILVDGKPHLGTDRLIPLLRNFRQHLQNLGVTIKFGMRVDDLLVDNGQVVGVKVSDSVDRQSNTQKWEYDAVVLAVGHSARDIYQTLLSHNIDLVPKDFAVGLRIEHPQEVINSLQYSGLATEVRRGCGKVPVADYKVANMQVERMGMNLYRQQVVVAIPSVCVPVVRRASKWANAALVVTVSMKDFDALNLHGPLAGVEFQREFEQRAARMGGGNFVVPVQTVTDFLDNKLSVTSVPPSSYRLGVKAANLHKIFPIHITETLQHSISAFDQETRTSSPIQIPRGIDTYESTSLKGLYPVGEGAGYAGGIVSAAVDGMYAGFAVAKNFGLCNDGIESILGKARTAGYLEY</sequence>
<organism evidence="2">
    <name type="scientific">Prunus dulcis</name>
    <name type="common">Almond</name>
    <name type="synonym">Amygdalus dulcis</name>
    <dbReference type="NCBI Taxonomy" id="3755"/>
    <lineage>
        <taxon>Eukaryota</taxon>
        <taxon>Viridiplantae</taxon>
        <taxon>Streptophyta</taxon>
        <taxon>Embryophyta</taxon>
        <taxon>Tracheophyta</taxon>
        <taxon>Spermatophyta</taxon>
        <taxon>Magnoliopsida</taxon>
        <taxon>eudicotyledons</taxon>
        <taxon>Gunneridae</taxon>
        <taxon>Pentapetalae</taxon>
        <taxon>rosids</taxon>
        <taxon>fabids</taxon>
        <taxon>Rosales</taxon>
        <taxon>Rosaceae</taxon>
        <taxon>Amygdaloideae</taxon>
        <taxon>Amygdaleae</taxon>
        <taxon>Prunus</taxon>
    </lineage>
</organism>
<name>A0A4Y1RW90_PRUDU</name>
<dbReference type="PANTHER" id="PTHR42842:SF3">
    <property type="entry name" value="FAD_NAD(P)-BINDING OXIDOREDUCTASE FAMILY PROTEIN"/>
    <property type="match status" value="1"/>
</dbReference>
<dbReference type="EMBL" id="AP019303">
    <property type="protein sequence ID" value="BBH08624.1"/>
    <property type="molecule type" value="Genomic_DNA"/>
</dbReference>
<evidence type="ECO:0000313" key="2">
    <source>
        <dbReference type="EMBL" id="BBH08624.1"/>
    </source>
</evidence>
<dbReference type="InterPro" id="IPR028348">
    <property type="entry name" value="FAD-binding_protein"/>
</dbReference>
<gene>
    <name evidence="2" type="ORF">Prudu_020863</name>
</gene>
<dbReference type="InterPro" id="IPR049516">
    <property type="entry name" value="FAD-depend_C"/>
</dbReference>
<evidence type="ECO:0000259" key="1">
    <source>
        <dbReference type="Pfam" id="PF21688"/>
    </source>
</evidence>
<accession>A0A4Y1RW90</accession>
<dbReference type="Gene3D" id="3.50.50.60">
    <property type="entry name" value="FAD/NAD(P)-binding domain"/>
    <property type="match status" value="2"/>
</dbReference>
<dbReference type="Gene3D" id="3.30.70.2700">
    <property type="match status" value="1"/>
</dbReference>
<feature type="domain" description="FAD-dependent protein C-terminal" evidence="1">
    <location>
        <begin position="367"/>
        <end position="412"/>
    </location>
</feature>
<dbReference type="Pfam" id="PF21688">
    <property type="entry name" value="FAD-depend_C"/>
    <property type="match status" value="2"/>
</dbReference>
<reference evidence="2" key="1">
    <citation type="journal article" date="2019" name="Science">
        <title>Mutation of a bHLH transcription factor allowed almond domestication.</title>
        <authorList>
            <person name="Sanchez-Perez R."/>
            <person name="Pavan S."/>
            <person name="Mazzeo R."/>
            <person name="Moldovan C."/>
            <person name="Aiese Cigliano R."/>
            <person name="Del Cueto J."/>
            <person name="Ricciardi F."/>
            <person name="Lotti C."/>
            <person name="Ricciardi L."/>
            <person name="Dicenta F."/>
            <person name="Lopez-Marques R.L."/>
            <person name="Lindberg Moller B."/>
        </authorList>
    </citation>
    <scope>NUCLEOTIDE SEQUENCE</scope>
</reference>
<feature type="domain" description="FAD-dependent protein C-terminal" evidence="1">
    <location>
        <begin position="436"/>
        <end position="544"/>
    </location>
</feature>
<protein>
    <submittedName>
        <fullName evidence="2">FAD/NAD(P)-binding oxidoreductase family protein</fullName>
    </submittedName>
</protein>
<proteinExistence type="predicted"/>
<dbReference type="SUPFAM" id="SSF51905">
    <property type="entry name" value="FAD/NAD(P)-binding domain"/>
    <property type="match status" value="1"/>
</dbReference>